<protein>
    <submittedName>
        <fullName evidence="2">Uncharacterized protein</fullName>
    </submittedName>
</protein>
<evidence type="ECO:0000256" key="1">
    <source>
        <dbReference type="SAM" id="MobiDB-lite"/>
    </source>
</evidence>
<comment type="caution">
    <text evidence="2">The sequence shown here is derived from an EMBL/GenBank/DDBJ whole genome shotgun (WGS) entry which is preliminary data.</text>
</comment>
<dbReference type="EMBL" id="PNEN01000433">
    <property type="protein sequence ID" value="PPJ58992.1"/>
    <property type="molecule type" value="Genomic_DNA"/>
</dbReference>
<evidence type="ECO:0000313" key="3">
    <source>
        <dbReference type="Proteomes" id="UP000237631"/>
    </source>
</evidence>
<accession>A0A2S6CGX7</accession>
<gene>
    <name evidence="2" type="ORF">CBER1_11239</name>
</gene>
<dbReference type="Proteomes" id="UP000237631">
    <property type="component" value="Unassembled WGS sequence"/>
</dbReference>
<proteinExistence type="predicted"/>
<evidence type="ECO:0000313" key="2">
    <source>
        <dbReference type="EMBL" id="PPJ58992.1"/>
    </source>
</evidence>
<feature type="region of interest" description="Disordered" evidence="1">
    <location>
        <begin position="136"/>
        <end position="189"/>
    </location>
</feature>
<sequence length="189" mass="20916">MTTITLRNTAGEVRAATGYSDVAWKYFMRITRRLAEELISLPAWAVGQEGILYSAQHDLRRLAQTIRAAHGGSRITSWDSVPPGQEAAAVDVLNSILQREHLEPVSRDIVRWRMIMAYRYLRRDLRREGPSELLQQPALDSASTPAPTAPPDAETPSTPLPSIGNLLRESEEEGAGVIDGEEQDNVESV</sequence>
<name>A0A2S6CGX7_9PEZI</name>
<feature type="compositionally biased region" description="Low complexity" evidence="1">
    <location>
        <begin position="137"/>
        <end position="157"/>
    </location>
</feature>
<organism evidence="2 3">
    <name type="scientific">Cercospora berteroae</name>
    <dbReference type="NCBI Taxonomy" id="357750"/>
    <lineage>
        <taxon>Eukaryota</taxon>
        <taxon>Fungi</taxon>
        <taxon>Dikarya</taxon>
        <taxon>Ascomycota</taxon>
        <taxon>Pezizomycotina</taxon>
        <taxon>Dothideomycetes</taxon>
        <taxon>Dothideomycetidae</taxon>
        <taxon>Mycosphaerellales</taxon>
        <taxon>Mycosphaerellaceae</taxon>
        <taxon>Cercospora</taxon>
    </lineage>
</organism>
<dbReference type="AlphaFoldDB" id="A0A2S6CGX7"/>
<keyword evidence="3" id="KW-1185">Reference proteome</keyword>
<reference evidence="3" key="1">
    <citation type="journal article" date="2017" name="bioRxiv">
        <title>Conservation of a gene cluster reveals novel cercosporin biosynthetic mechanisms and extends production to the genus Colletotrichum.</title>
        <authorList>
            <person name="de Jonge R."/>
            <person name="Ebert M.K."/>
            <person name="Huitt-Roehl C.R."/>
            <person name="Pal P."/>
            <person name="Suttle J.C."/>
            <person name="Spanner R.E."/>
            <person name="Neubauer J.D."/>
            <person name="Jurick W.M.II."/>
            <person name="Stott K.A."/>
            <person name="Secor G.A."/>
            <person name="Thomma B.P.H.J."/>
            <person name="Van de Peer Y."/>
            <person name="Townsend C.A."/>
            <person name="Bolton M.D."/>
        </authorList>
    </citation>
    <scope>NUCLEOTIDE SEQUENCE [LARGE SCALE GENOMIC DNA]</scope>
    <source>
        <strain evidence="3">CBS538.71</strain>
    </source>
</reference>
<feature type="compositionally biased region" description="Acidic residues" evidence="1">
    <location>
        <begin position="170"/>
        <end position="189"/>
    </location>
</feature>